<comment type="caution">
    <text evidence="1">The sequence shown here is derived from an EMBL/GenBank/DDBJ whole genome shotgun (WGS) entry which is preliminary data.</text>
</comment>
<evidence type="ECO:0000313" key="1">
    <source>
        <dbReference type="EMBL" id="RZD14509.1"/>
    </source>
</evidence>
<protein>
    <recommendedName>
        <fullName evidence="3">Flagellar FliJ protein</fullName>
    </recommendedName>
</protein>
<evidence type="ECO:0000313" key="2">
    <source>
        <dbReference type="Proteomes" id="UP000320813"/>
    </source>
</evidence>
<dbReference type="Gene3D" id="1.10.287.1700">
    <property type="match status" value="1"/>
</dbReference>
<proteinExistence type="predicted"/>
<dbReference type="InterPro" id="IPR053716">
    <property type="entry name" value="Flag_assembly_chemotaxis_eff"/>
</dbReference>
<organism evidence="1 2">
    <name type="scientific">Candidatus Acidulodesulfobacterium ferriphilum</name>
    <dbReference type="NCBI Taxonomy" id="2597223"/>
    <lineage>
        <taxon>Bacteria</taxon>
        <taxon>Deltaproteobacteria</taxon>
        <taxon>Candidatus Acidulodesulfobacterales</taxon>
        <taxon>Candidatus Acidulodesulfobacterium</taxon>
    </lineage>
</organism>
<name>A0A519BB51_9DELT</name>
<accession>A0A519BB51</accession>
<dbReference type="AlphaFoldDB" id="A0A519BB51"/>
<dbReference type="EMBL" id="SGBD01000002">
    <property type="protein sequence ID" value="RZD14509.1"/>
    <property type="molecule type" value="Genomic_DNA"/>
</dbReference>
<reference evidence="1 2" key="1">
    <citation type="submission" date="2019-01" db="EMBL/GenBank/DDBJ databases">
        <title>Insights into ecological role of a new deltaproteobacterial order Candidatus Sinidesulfobacterales (Sva0485) by metagenomics and metatranscriptomics.</title>
        <authorList>
            <person name="Tan S."/>
            <person name="Liu J."/>
            <person name="Fang Y."/>
            <person name="Hedlund B.P."/>
            <person name="Lian Z.H."/>
            <person name="Huang L.Y."/>
            <person name="Li J.T."/>
            <person name="Huang L.N."/>
            <person name="Li W.J."/>
            <person name="Jiang H.C."/>
            <person name="Dong H.L."/>
            <person name="Shu W.S."/>
        </authorList>
    </citation>
    <scope>NUCLEOTIDE SEQUENCE [LARGE SCALE GENOMIC DNA]</scope>
    <source>
        <strain evidence="1">AP3</strain>
    </source>
</reference>
<sequence length="144" mass="16851">MTAFKFQNILNHRKLILDGYYIELSKVQDELVKINLRINSVQNSINSFKETFQDKALNISNINDYNLLDTQYRTLLAKLDDLLKIKDSILVDLENKKAQTISARVECEKIDKLREKYLAIGKIEELKHDEAIANDFASNRYNQR</sequence>
<evidence type="ECO:0008006" key="3">
    <source>
        <dbReference type="Google" id="ProtNLM"/>
    </source>
</evidence>
<dbReference type="Proteomes" id="UP000320813">
    <property type="component" value="Unassembled WGS sequence"/>
</dbReference>
<gene>
    <name evidence="1" type="ORF">EVJ47_04890</name>
</gene>